<feature type="domain" description="Zona occludens toxin N-terminal" evidence="2">
    <location>
        <begin position="3"/>
        <end position="200"/>
    </location>
</feature>
<accession>A0A9X4G8Z3</accession>
<name>A0A9X4G8Z3_ACTEU</name>
<feature type="transmembrane region" description="Helical" evidence="1">
    <location>
        <begin position="223"/>
        <end position="242"/>
    </location>
</feature>
<dbReference type="RefSeq" id="WP_275218551.1">
    <property type="nucleotide sequence ID" value="NZ_JAPHVQ010000021.1"/>
</dbReference>
<evidence type="ECO:0000256" key="1">
    <source>
        <dbReference type="SAM" id="Phobius"/>
    </source>
</evidence>
<comment type="caution">
    <text evidence="3">The sequence shown here is derived from an EMBL/GenBank/DDBJ whole genome shotgun (WGS) entry which is preliminary data.</text>
</comment>
<keyword evidence="1" id="KW-0812">Transmembrane</keyword>
<evidence type="ECO:0000313" key="3">
    <source>
        <dbReference type="EMBL" id="MDE8035764.1"/>
    </source>
</evidence>
<reference evidence="3" key="2">
    <citation type="journal article" date="2023" name="Pathogens">
        <title>Pathological Features and Genomic Characterization of an Actinobacillus equuli subsp. equuli Bearing Unique Virulence-Associated Genes from an Adult Horse with Pleuropneumonia.</title>
        <authorList>
            <person name="Kamali M."/>
            <person name="Carossino M."/>
            <person name="Del Piero F."/>
            <person name="Peak L."/>
            <person name="Mitchell M.S."/>
            <person name="Willette J."/>
            <person name="Baker R."/>
            <person name="Li F."/>
            <person name="Kenez A."/>
            <person name="Balasuriya U.B.R."/>
            <person name="Go Y.Y."/>
        </authorList>
    </citation>
    <scope>NUCLEOTIDE SEQUENCE</scope>
    <source>
        <strain evidence="3">4524</strain>
    </source>
</reference>
<keyword evidence="4" id="KW-1185">Reference proteome</keyword>
<dbReference type="AlphaFoldDB" id="A0A9X4G8Z3"/>
<dbReference type="EMBL" id="JAPHVQ010000021">
    <property type="protein sequence ID" value="MDE8035764.1"/>
    <property type="molecule type" value="Genomic_DNA"/>
</dbReference>
<organism evidence="3 4">
    <name type="scientific">Actinobacillus equuli subsp. equuli</name>
    <dbReference type="NCBI Taxonomy" id="202947"/>
    <lineage>
        <taxon>Bacteria</taxon>
        <taxon>Pseudomonadati</taxon>
        <taxon>Pseudomonadota</taxon>
        <taxon>Gammaproteobacteria</taxon>
        <taxon>Pasteurellales</taxon>
        <taxon>Pasteurellaceae</taxon>
        <taxon>Actinobacillus</taxon>
    </lineage>
</organism>
<protein>
    <recommendedName>
        <fullName evidence="2">Zona occludens toxin N-terminal domain-containing protein</fullName>
    </recommendedName>
</protein>
<reference evidence="3" key="1">
    <citation type="submission" date="2022-11" db="EMBL/GenBank/DDBJ databases">
        <authorList>
            <person name="Kamali M."/>
            <person name="Peak L."/>
            <person name="Go Y.Y."/>
            <person name="Balasuriya U.B.R."/>
            <person name="Carossino M."/>
        </authorList>
    </citation>
    <scope>NUCLEOTIDE SEQUENCE</scope>
    <source>
        <strain evidence="3">4524</strain>
    </source>
</reference>
<evidence type="ECO:0000313" key="4">
    <source>
        <dbReference type="Proteomes" id="UP001142444"/>
    </source>
</evidence>
<keyword evidence="1" id="KW-0472">Membrane</keyword>
<dbReference type="InterPro" id="IPR008900">
    <property type="entry name" value="Zot_N"/>
</dbReference>
<proteinExistence type="predicted"/>
<dbReference type="Proteomes" id="UP001142444">
    <property type="component" value="Unassembled WGS sequence"/>
</dbReference>
<sequence length="310" mass="35057">MAIFAYTGIPGSGKTYEVVSSVILEAFKKGRCIVTNIEGIDEQRFIDYCLSTSKLTRSDLGSILKVTDDDCQRDDFFPFKGSVGTICKAGDLICLDEIWRIFPSDKIHENHRSFIAEHRHFTNENGDCCDLVVINQAISGVPRFIKDRVETTFVMKKMTMLGSSRRYRVDVFTGAKVNKSTLVAQYHNKYNNAIFALYKSFDGINGKQNVVDGRQNIFKSPQFLFTVFFGLVCIFGSGYLLMSLIDKNTQSPAPLKVPIKNNECVKLVSVKKIGDITMFTIKKGDKYERVGNLNNYNVCNLSKFERKSTR</sequence>
<dbReference type="InterPro" id="IPR027417">
    <property type="entry name" value="P-loop_NTPase"/>
</dbReference>
<keyword evidence="1" id="KW-1133">Transmembrane helix</keyword>
<dbReference type="Gene3D" id="3.40.50.300">
    <property type="entry name" value="P-loop containing nucleotide triphosphate hydrolases"/>
    <property type="match status" value="1"/>
</dbReference>
<dbReference type="Pfam" id="PF05707">
    <property type="entry name" value="Zot"/>
    <property type="match status" value="1"/>
</dbReference>
<evidence type="ECO:0000259" key="2">
    <source>
        <dbReference type="Pfam" id="PF05707"/>
    </source>
</evidence>
<gene>
    <name evidence="3" type="ORF">OQ257_11415</name>
</gene>